<dbReference type="STRING" id="931626.Awo_c29080"/>
<dbReference type="Proteomes" id="UP000007177">
    <property type="component" value="Chromosome"/>
</dbReference>
<dbReference type="HOGENOM" id="CLU_1485971_0_0_9"/>
<dbReference type="EMBL" id="CP002987">
    <property type="protein sequence ID" value="AFA49642.1"/>
    <property type="molecule type" value="Genomic_DNA"/>
</dbReference>
<dbReference type="InterPro" id="IPR005149">
    <property type="entry name" value="Tscrpt_reg_PadR_N"/>
</dbReference>
<reference evidence="2 3" key="2">
    <citation type="journal article" date="2012" name="PLoS ONE">
        <title>An ancient pathway combining carbon dioxide fixation with the generation and utilization of a sodium ion gradient for ATP synthesis.</title>
        <authorList>
            <person name="Poehlein A."/>
            <person name="Schmidt S."/>
            <person name="Kaster A.K."/>
            <person name="Goenrich M."/>
            <person name="Vollmers J."/>
            <person name="Thurmer A."/>
            <person name="Bertsch J."/>
            <person name="Schuchmann K."/>
            <person name="Voigt B."/>
            <person name="Hecker M."/>
            <person name="Daniel R."/>
            <person name="Thauer R.K."/>
            <person name="Gottschalk G."/>
            <person name="Muller V."/>
        </authorList>
    </citation>
    <scope>NUCLEOTIDE SEQUENCE [LARGE SCALE GENOMIC DNA]</scope>
    <source>
        <strain evidence="3">ATCC 29683 / DSM 1030 / JCM 2381 / KCTC 1655 / WB1</strain>
    </source>
</reference>
<dbReference type="SUPFAM" id="SSF46785">
    <property type="entry name" value="Winged helix' DNA-binding domain"/>
    <property type="match status" value="1"/>
</dbReference>
<dbReference type="KEGG" id="awo:Awo_c29080"/>
<dbReference type="AlphaFoldDB" id="H6LHD2"/>
<dbReference type="eggNOG" id="COG1695">
    <property type="taxonomic scope" value="Bacteria"/>
</dbReference>
<name>H6LHD2_ACEWD</name>
<dbReference type="InterPro" id="IPR052509">
    <property type="entry name" value="Metal_resp_DNA-bind_regulator"/>
</dbReference>
<organism evidence="2 3">
    <name type="scientific">Acetobacterium woodii (strain ATCC 29683 / DSM 1030 / JCM 2381 / KCTC 1655 / WB1)</name>
    <dbReference type="NCBI Taxonomy" id="931626"/>
    <lineage>
        <taxon>Bacteria</taxon>
        <taxon>Bacillati</taxon>
        <taxon>Bacillota</taxon>
        <taxon>Clostridia</taxon>
        <taxon>Eubacteriales</taxon>
        <taxon>Eubacteriaceae</taxon>
        <taxon>Acetobacterium</taxon>
    </lineage>
</organism>
<evidence type="ECO:0000313" key="2">
    <source>
        <dbReference type="EMBL" id="AFA49642.1"/>
    </source>
</evidence>
<reference evidence="3" key="1">
    <citation type="submission" date="2011-07" db="EMBL/GenBank/DDBJ databases">
        <title>Complete genome sequence of Acetobacterium woodii.</title>
        <authorList>
            <person name="Poehlein A."/>
            <person name="Schmidt S."/>
            <person name="Kaster A.-K."/>
            <person name="Goenrich M."/>
            <person name="Vollmers J."/>
            <person name="Thuermer A."/>
            <person name="Gottschalk G."/>
            <person name="Thauer R.K."/>
            <person name="Daniel R."/>
            <person name="Mueller V."/>
        </authorList>
    </citation>
    <scope>NUCLEOTIDE SEQUENCE [LARGE SCALE GENOMIC DNA]</scope>
    <source>
        <strain evidence="3">ATCC 29683 / DSM 1030 / JCM 2381 / KCTC 1655 / WB1</strain>
    </source>
</reference>
<accession>H6LHD2</accession>
<gene>
    <name evidence="2" type="ordered locus">Awo_c29080</name>
</gene>
<dbReference type="Gene3D" id="1.10.10.10">
    <property type="entry name" value="Winged helix-like DNA-binding domain superfamily/Winged helix DNA-binding domain"/>
    <property type="match status" value="1"/>
</dbReference>
<evidence type="ECO:0000259" key="1">
    <source>
        <dbReference type="Pfam" id="PF03551"/>
    </source>
</evidence>
<feature type="domain" description="Transcription regulator PadR N-terminal" evidence="1">
    <location>
        <begin position="77"/>
        <end position="150"/>
    </location>
</feature>
<dbReference type="PANTHER" id="PTHR33169:SF25">
    <property type="entry name" value="DNA-BINDING PROTEIN YIZB-RELATED"/>
    <property type="match status" value="1"/>
</dbReference>
<dbReference type="InterPro" id="IPR036388">
    <property type="entry name" value="WH-like_DNA-bd_sf"/>
</dbReference>
<protein>
    <submittedName>
        <fullName evidence="2">Transcriptional regulator PadR family</fullName>
    </submittedName>
</protein>
<keyword evidence="3" id="KW-1185">Reference proteome</keyword>
<sequence>MFSLFLCACRFMLSYHKIQIFENFVLINFSRPKIKKNLALPICSRYNALKPNRSRYNGGYLMNVSKDLIAASATPFILSILKENDNYGYAIIKKVKELSHDELVWSEGMLYPVLHRLEEKNFIESYWNTSDGSRKRKYYRIKEAGLVELEVQIKQWQLIHTALSKTWHQIINIRRNRLCLT</sequence>
<dbReference type="InterPro" id="IPR036390">
    <property type="entry name" value="WH_DNA-bd_sf"/>
</dbReference>
<dbReference type="Pfam" id="PF03551">
    <property type="entry name" value="PadR"/>
    <property type="match status" value="1"/>
</dbReference>
<evidence type="ECO:0000313" key="3">
    <source>
        <dbReference type="Proteomes" id="UP000007177"/>
    </source>
</evidence>
<proteinExistence type="predicted"/>
<dbReference type="PANTHER" id="PTHR33169">
    <property type="entry name" value="PADR-FAMILY TRANSCRIPTIONAL REGULATOR"/>
    <property type="match status" value="1"/>
</dbReference>